<evidence type="ECO:0000313" key="6">
    <source>
        <dbReference type="Proteomes" id="UP000216442"/>
    </source>
</evidence>
<evidence type="ECO:0000256" key="1">
    <source>
        <dbReference type="ARBA" id="ARBA00006464"/>
    </source>
</evidence>
<feature type="domain" description="Bacterial sugar transferase" evidence="4">
    <location>
        <begin position="217"/>
        <end position="402"/>
    </location>
</feature>
<evidence type="ECO:0000313" key="5">
    <source>
        <dbReference type="EMBL" id="PAQ10204.1"/>
    </source>
</evidence>
<dbReference type="Pfam" id="PF02397">
    <property type="entry name" value="Bac_transf"/>
    <property type="match status" value="1"/>
</dbReference>
<feature type="transmembrane region" description="Helical" evidence="3">
    <location>
        <begin position="63"/>
        <end position="84"/>
    </location>
</feature>
<dbReference type="AlphaFoldDB" id="A0A271LQ51"/>
<feature type="transmembrane region" description="Helical" evidence="3">
    <location>
        <begin position="222"/>
        <end position="243"/>
    </location>
</feature>
<evidence type="ECO:0000256" key="2">
    <source>
        <dbReference type="ARBA" id="ARBA00023169"/>
    </source>
</evidence>
<comment type="caution">
    <text evidence="5">The sequence shown here is derived from an EMBL/GenBank/DDBJ whole genome shotgun (WGS) entry which is preliminary data.</text>
</comment>
<protein>
    <submittedName>
        <fullName evidence="5">Polyprenyl glycosylphosphotransferase</fullName>
    </submittedName>
</protein>
<keyword evidence="5" id="KW-0808">Transferase</keyword>
<dbReference type="OrthoDB" id="9808602at2"/>
<proteinExistence type="inferred from homology"/>
<dbReference type="InterPro" id="IPR003362">
    <property type="entry name" value="Bact_transf"/>
</dbReference>
<keyword evidence="2" id="KW-0270">Exopolysaccharide synthesis</keyword>
<organism evidence="5 6">
    <name type="scientific">Mesorhizobium temperatum</name>
    <dbReference type="NCBI Taxonomy" id="241416"/>
    <lineage>
        <taxon>Bacteria</taxon>
        <taxon>Pseudomonadati</taxon>
        <taxon>Pseudomonadota</taxon>
        <taxon>Alphaproteobacteria</taxon>
        <taxon>Hyphomicrobiales</taxon>
        <taxon>Phyllobacteriaceae</taxon>
        <taxon>Mesorhizobium</taxon>
    </lineage>
</organism>
<keyword evidence="3" id="KW-0472">Membrane</keyword>
<accession>A0A271LQ51</accession>
<evidence type="ECO:0000256" key="3">
    <source>
        <dbReference type="SAM" id="Phobius"/>
    </source>
</evidence>
<keyword evidence="6" id="KW-1185">Reference proteome</keyword>
<keyword evidence="3" id="KW-1133">Transmembrane helix</keyword>
<dbReference type="PANTHER" id="PTHR30576">
    <property type="entry name" value="COLANIC BIOSYNTHESIS UDP-GLUCOSE LIPID CARRIER TRANSFERASE"/>
    <property type="match status" value="1"/>
</dbReference>
<keyword evidence="3" id="KW-0812">Transmembrane</keyword>
<dbReference type="GO" id="GO:0016780">
    <property type="term" value="F:phosphotransferase activity, for other substituted phosphate groups"/>
    <property type="evidence" value="ECO:0007669"/>
    <property type="project" value="TreeGrafter"/>
</dbReference>
<dbReference type="PANTHER" id="PTHR30576:SF0">
    <property type="entry name" value="UNDECAPRENYL-PHOSPHATE N-ACETYLGALACTOSAMINYL 1-PHOSPHATE TRANSFERASE-RELATED"/>
    <property type="match status" value="1"/>
</dbReference>
<evidence type="ECO:0000259" key="4">
    <source>
        <dbReference type="Pfam" id="PF02397"/>
    </source>
</evidence>
<feature type="transmembrane region" description="Helical" evidence="3">
    <location>
        <begin position="90"/>
        <end position="110"/>
    </location>
</feature>
<name>A0A271LQ51_9HYPH</name>
<dbReference type="GO" id="GO:0000271">
    <property type="term" value="P:polysaccharide biosynthetic process"/>
    <property type="evidence" value="ECO:0007669"/>
    <property type="project" value="UniProtKB-KW"/>
</dbReference>
<reference evidence="5 6" key="1">
    <citation type="submission" date="2017-08" db="EMBL/GenBank/DDBJ databases">
        <title>Mesorhizobium wenxinae sp. nov., a novel rhizobial species isolated from root nodules of chickpea (Cicer arietinum L.).</title>
        <authorList>
            <person name="Zhang J."/>
        </authorList>
    </citation>
    <scope>NUCLEOTIDE SEQUENCE [LARGE SCALE GENOMIC DNA]</scope>
    <source>
        <strain evidence="5 6">SDW018</strain>
    </source>
</reference>
<dbReference type="EMBL" id="NPKJ01000033">
    <property type="protein sequence ID" value="PAQ10204.1"/>
    <property type="molecule type" value="Genomic_DNA"/>
</dbReference>
<comment type="similarity">
    <text evidence="1">Belongs to the bacterial sugar transferase family.</text>
</comment>
<dbReference type="Proteomes" id="UP000216442">
    <property type="component" value="Unassembled WGS sequence"/>
</dbReference>
<sequence length="408" mass="46300">MRFQLLGGLTFAILVPALIRMSFNQQVIWSPNMQVTIFAAFMAHTAGYLLYKRIGNFPGVAAAGYILPTFALTYGLVFMAIFFFRFDYSRFQAAASLFQSTLWYFGLSLATRRLDPYRLAVIPGGDVDRLQSIPGVSWHRIHSPETIVEYASGVVADLRADLSDEWERYIADRALSGTPVYHVKQISESLTGRVEIEHLSENTLGSLNPNQAYLKIKQAIDWISALLILAAFSPLLLFVAMAIKLDSAGPALFKQKRMGYRGKIYEVYKFRTMKLGAAVVDEKEEAITKAGDARITRLGQFLRKSRIDELPQAINILRGEMSWIGPRPEALVLSKWYEAELPFYRYRHIVRPGITGWAQVNQGHVAAVDDVLEKLHYDFYYIKNFSPWLDVLIVFRTIRTMLTGFGAR</sequence>
<feature type="transmembrane region" description="Helical" evidence="3">
    <location>
        <begin position="34"/>
        <end position="51"/>
    </location>
</feature>
<gene>
    <name evidence="5" type="ORF">CIT26_09500</name>
</gene>